<keyword evidence="4" id="KW-1185">Reference proteome</keyword>
<dbReference type="SUPFAM" id="SSF56601">
    <property type="entry name" value="beta-lactamase/transpeptidase-like"/>
    <property type="match status" value="1"/>
</dbReference>
<dbReference type="InterPro" id="IPR012338">
    <property type="entry name" value="Beta-lactam/transpept-like"/>
</dbReference>
<proteinExistence type="predicted"/>
<accession>A0ABX8R2G9</accession>
<dbReference type="PANTHER" id="PTHR30627:SF24">
    <property type="entry name" value="PENICILLIN-BINDING PROTEIN 4B"/>
    <property type="match status" value="1"/>
</dbReference>
<dbReference type="SUPFAM" id="SSF54427">
    <property type="entry name" value="NTF2-like"/>
    <property type="match status" value="1"/>
</dbReference>
<dbReference type="InterPro" id="IPR050515">
    <property type="entry name" value="Beta-lactam/transpept"/>
</dbReference>
<keyword evidence="3" id="KW-0132">Cell division</keyword>
<gene>
    <name evidence="3" type="ORF">AGRA3207_006750</name>
</gene>
<dbReference type="Gene3D" id="3.40.710.10">
    <property type="entry name" value="DD-peptidase/beta-lactamase superfamily"/>
    <property type="match status" value="1"/>
</dbReference>
<dbReference type="InterPro" id="IPR007887">
    <property type="entry name" value="MecA_N"/>
</dbReference>
<dbReference type="PANTHER" id="PTHR30627">
    <property type="entry name" value="PEPTIDOGLYCAN D,D-TRANSPEPTIDASE"/>
    <property type="match status" value="1"/>
</dbReference>
<sequence>MRSRGTAALAVLVAGVLAAGTATVWLWPGEDEGSPEKTAADYFDAWGRGALKTMGGLVADPPADFADQHRALSRGLSVTRISLAPRPVVRSGPGAAQAEFTVTRDVGLHGDWSFRSVLRLGRVHGRWRVLWTPSTLYPGLKGKGTWSLTQVTVPSLTLVARDGKALSGDGPLAPYLTALTDGLEGEDGTGWAVELRDGGGPPQRVKVLGVKPGEKVRTTLDRRVQAAAEEAVGGRQASIVAIRPSTGEILAVADGLGGLGAFVSEYPPGSTFKVVTAGALLADGMDPGSGADCPAVVVTGQRTIHNDRNRALGRTTLRDAFAQSCNTTFARLAVEEAGAKGLAASAGRFGWGERLTPGVQAASPAFPGIRSGAALAEAGIGQGEVLASPLLMATVAAAVADGSWRPPRLLEPARIREGGGRTPPPRPVPGAAALRAMMRSAVTDGTAAGAGLPGGTAGKTGTAEFGEGTHAWFIGFQDGVAFSVLVPAGGSGPEVAAPLAARFLRARHGG</sequence>
<dbReference type="RefSeq" id="WP_231331226.1">
    <property type="nucleotide sequence ID" value="NZ_CP059572.1"/>
</dbReference>
<protein>
    <submittedName>
        <fullName evidence="3">Cell division protein FtsI</fullName>
    </submittedName>
</protein>
<evidence type="ECO:0000259" key="2">
    <source>
        <dbReference type="Pfam" id="PF05223"/>
    </source>
</evidence>
<dbReference type="Proteomes" id="UP001049518">
    <property type="component" value="Chromosome"/>
</dbReference>
<organism evidence="3 4">
    <name type="scientific">Actinomadura graeca</name>
    <dbReference type="NCBI Taxonomy" id="2750812"/>
    <lineage>
        <taxon>Bacteria</taxon>
        <taxon>Bacillati</taxon>
        <taxon>Actinomycetota</taxon>
        <taxon>Actinomycetes</taxon>
        <taxon>Streptosporangiales</taxon>
        <taxon>Thermomonosporaceae</taxon>
        <taxon>Actinomadura</taxon>
    </lineage>
</organism>
<reference evidence="3" key="1">
    <citation type="submission" date="2020-07" db="EMBL/GenBank/DDBJ databases">
        <authorList>
            <person name="Tarantini F.S."/>
            <person name="Hong K.W."/>
            <person name="Chan K.G."/>
        </authorList>
    </citation>
    <scope>NUCLEOTIDE SEQUENCE</scope>
    <source>
        <strain evidence="3">32-07</strain>
    </source>
</reference>
<dbReference type="Pfam" id="PF00905">
    <property type="entry name" value="Transpeptidase"/>
    <property type="match status" value="1"/>
</dbReference>
<feature type="domain" description="NTF2-like N-terminal transpeptidase" evidence="2">
    <location>
        <begin position="34"/>
        <end position="142"/>
    </location>
</feature>
<feature type="domain" description="Penicillin-binding protein transpeptidase" evidence="1">
    <location>
        <begin position="238"/>
        <end position="504"/>
    </location>
</feature>
<name>A0ABX8R2G9_9ACTN</name>
<evidence type="ECO:0000259" key="1">
    <source>
        <dbReference type="Pfam" id="PF00905"/>
    </source>
</evidence>
<dbReference type="InterPro" id="IPR001460">
    <property type="entry name" value="PCN-bd_Tpept"/>
</dbReference>
<dbReference type="GO" id="GO:0051301">
    <property type="term" value="P:cell division"/>
    <property type="evidence" value="ECO:0007669"/>
    <property type="project" value="UniProtKB-KW"/>
</dbReference>
<dbReference type="InterPro" id="IPR032710">
    <property type="entry name" value="NTF2-like_dom_sf"/>
</dbReference>
<evidence type="ECO:0000313" key="3">
    <source>
        <dbReference type="EMBL" id="QXJ25276.1"/>
    </source>
</evidence>
<dbReference type="Pfam" id="PF05223">
    <property type="entry name" value="MecA_N"/>
    <property type="match status" value="1"/>
</dbReference>
<evidence type="ECO:0000313" key="4">
    <source>
        <dbReference type="Proteomes" id="UP001049518"/>
    </source>
</evidence>
<dbReference type="EMBL" id="CP059572">
    <property type="protein sequence ID" value="QXJ25276.1"/>
    <property type="molecule type" value="Genomic_DNA"/>
</dbReference>
<keyword evidence="3" id="KW-0131">Cell cycle</keyword>